<feature type="domain" description="RNA-binding S4" evidence="6">
    <location>
        <begin position="9"/>
        <end position="72"/>
    </location>
</feature>
<evidence type="ECO:0000256" key="2">
    <source>
        <dbReference type="ARBA" id="ARBA00022884"/>
    </source>
</evidence>
<keyword evidence="3" id="KW-0238">DNA-binding</keyword>
<protein>
    <submittedName>
        <fullName evidence="7">RNA-binding S4 domain-containing protein</fullName>
    </submittedName>
</protein>
<dbReference type="InterPro" id="IPR036986">
    <property type="entry name" value="S4_RNA-bd_sf"/>
</dbReference>
<dbReference type="InterPro" id="IPR025708">
    <property type="entry name" value="HSP15"/>
</dbReference>
<proteinExistence type="inferred from homology"/>
<evidence type="ECO:0000256" key="3">
    <source>
        <dbReference type="ARBA" id="ARBA00023125"/>
    </source>
</evidence>
<dbReference type="Proteomes" id="UP000614424">
    <property type="component" value="Unassembled WGS sequence"/>
</dbReference>
<gene>
    <name evidence="7" type="ORF">H8E41_00835</name>
</gene>
<comment type="similarity">
    <text evidence="1">Belongs to the HSP15 family.</text>
</comment>
<evidence type="ECO:0000259" key="6">
    <source>
        <dbReference type="SMART" id="SM00363"/>
    </source>
</evidence>
<dbReference type="Gene3D" id="3.10.290.10">
    <property type="entry name" value="RNA-binding S4 domain"/>
    <property type="match status" value="1"/>
</dbReference>
<sequence>MENQVDTKVRIDKWLWAARFFKTRSMAAKAVAGGHVHLNGARVKAARGVVVGDQLRITRNETEFTVIIQALSERRGPAVVAQTLYEETPESIAARDTKREENRLVRMGQALAPPKRPGKRDRRLIRSFTRKK</sequence>
<dbReference type="SMART" id="SM00363">
    <property type="entry name" value="S4"/>
    <property type="match status" value="1"/>
</dbReference>
<dbReference type="AlphaFoldDB" id="A0A8J6TDB7"/>
<organism evidence="7 8">
    <name type="scientific">Candidatus Desulfobia pelagia</name>
    <dbReference type="NCBI Taxonomy" id="2841692"/>
    <lineage>
        <taxon>Bacteria</taxon>
        <taxon>Pseudomonadati</taxon>
        <taxon>Thermodesulfobacteriota</taxon>
        <taxon>Desulfobulbia</taxon>
        <taxon>Desulfobulbales</taxon>
        <taxon>Desulfobulbaceae</taxon>
        <taxon>Candidatus Desulfobia</taxon>
    </lineage>
</organism>
<dbReference type="GO" id="GO:0043023">
    <property type="term" value="F:ribosomal large subunit binding"/>
    <property type="evidence" value="ECO:0007669"/>
    <property type="project" value="InterPro"/>
</dbReference>
<dbReference type="InterPro" id="IPR002942">
    <property type="entry name" value="S4_RNA-bd"/>
</dbReference>
<feature type="region of interest" description="Disordered" evidence="5">
    <location>
        <begin position="108"/>
        <end position="132"/>
    </location>
</feature>
<evidence type="ECO:0000256" key="4">
    <source>
        <dbReference type="PROSITE-ProRule" id="PRU00182"/>
    </source>
</evidence>
<dbReference type="SUPFAM" id="SSF55174">
    <property type="entry name" value="Alpha-L RNA-binding motif"/>
    <property type="match status" value="1"/>
</dbReference>
<feature type="compositionally biased region" description="Basic residues" evidence="5">
    <location>
        <begin position="116"/>
        <end position="132"/>
    </location>
</feature>
<dbReference type="CDD" id="cd00165">
    <property type="entry name" value="S4"/>
    <property type="match status" value="1"/>
</dbReference>
<dbReference type="PROSITE" id="PS50889">
    <property type="entry name" value="S4"/>
    <property type="match status" value="1"/>
</dbReference>
<reference evidence="7 8" key="1">
    <citation type="submission" date="2020-08" db="EMBL/GenBank/DDBJ databases">
        <title>Bridging the membrane lipid divide: bacteria of the FCB group superphylum have the potential to synthesize archaeal ether lipids.</title>
        <authorList>
            <person name="Villanueva L."/>
            <person name="Von Meijenfeldt F.A.B."/>
            <person name="Westbye A.B."/>
            <person name="Yadav S."/>
            <person name="Hopmans E.C."/>
            <person name="Dutilh B.E."/>
            <person name="Sinninghe Damste J.S."/>
        </authorList>
    </citation>
    <scope>NUCLEOTIDE SEQUENCE [LARGE SCALE GENOMIC DNA]</scope>
    <source>
        <strain evidence="7">NIOZ-UU47</strain>
    </source>
</reference>
<evidence type="ECO:0000313" key="8">
    <source>
        <dbReference type="Proteomes" id="UP000614424"/>
    </source>
</evidence>
<dbReference type="GO" id="GO:0034605">
    <property type="term" value="P:cellular response to heat"/>
    <property type="evidence" value="ECO:0007669"/>
    <property type="project" value="InterPro"/>
</dbReference>
<evidence type="ECO:0000256" key="1">
    <source>
        <dbReference type="ARBA" id="ARBA00008396"/>
    </source>
</evidence>
<dbReference type="GO" id="GO:0003727">
    <property type="term" value="F:single-stranded RNA binding"/>
    <property type="evidence" value="ECO:0007669"/>
    <property type="project" value="InterPro"/>
</dbReference>
<evidence type="ECO:0000256" key="5">
    <source>
        <dbReference type="SAM" id="MobiDB-lite"/>
    </source>
</evidence>
<keyword evidence="2 4" id="KW-0694">RNA-binding</keyword>
<dbReference type="PIRSF" id="PIRSF016821">
    <property type="entry name" value="HSP15"/>
    <property type="match status" value="1"/>
</dbReference>
<dbReference type="GO" id="GO:0003677">
    <property type="term" value="F:DNA binding"/>
    <property type="evidence" value="ECO:0007669"/>
    <property type="project" value="UniProtKB-KW"/>
</dbReference>
<accession>A0A8J6TDB7</accession>
<name>A0A8J6TDB7_9BACT</name>
<dbReference type="EMBL" id="JACNJZ010000032">
    <property type="protein sequence ID" value="MBC8316418.1"/>
    <property type="molecule type" value="Genomic_DNA"/>
</dbReference>
<dbReference type="Pfam" id="PF01479">
    <property type="entry name" value="S4"/>
    <property type="match status" value="1"/>
</dbReference>
<evidence type="ECO:0000313" key="7">
    <source>
        <dbReference type="EMBL" id="MBC8316418.1"/>
    </source>
</evidence>
<comment type="caution">
    <text evidence="7">The sequence shown here is derived from an EMBL/GenBank/DDBJ whole genome shotgun (WGS) entry which is preliminary data.</text>
</comment>